<evidence type="ECO:0000313" key="4">
    <source>
        <dbReference type="EMBL" id="GCC42251.1"/>
    </source>
</evidence>
<dbReference type="OrthoDB" id="119302at2759"/>
<dbReference type="GO" id="GO:0030688">
    <property type="term" value="C:preribosome, small subunit precursor"/>
    <property type="evidence" value="ECO:0007669"/>
    <property type="project" value="TreeGrafter"/>
</dbReference>
<evidence type="ECO:0000256" key="1">
    <source>
        <dbReference type="ARBA" id="ARBA00037087"/>
    </source>
</evidence>
<dbReference type="PANTHER" id="PTHR12858:SF1">
    <property type="entry name" value="PRE-RRNA-PROCESSING PROTEIN TSR1 HOMOLOG"/>
    <property type="match status" value="1"/>
</dbReference>
<name>A0A401THX0_CHIPU</name>
<dbReference type="EMBL" id="BEZZ01074414">
    <property type="protein sequence ID" value="GCC42251.1"/>
    <property type="molecule type" value="Genomic_DNA"/>
</dbReference>
<comment type="caution">
    <text evidence="4">The sequence shown here is derived from an EMBL/GenBank/DDBJ whole genome shotgun (WGS) entry which is preliminary data.</text>
</comment>
<organism evidence="4 5">
    <name type="scientific">Chiloscyllium punctatum</name>
    <name type="common">Brownbanded bambooshark</name>
    <name type="synonym">Hemiscyllium punctatum</name>
    <dbReference type="NCBI Taxonomy" id="137246"/>
    <lineage>
        <taxon>Eukaryota</taxon>
        <taxon>Metazoa</taxon>
        <taxon>Chordata</taxon>
        <taxon>Craniata</taxon>
        <taxon>Vertebrata</taxon>
        <taxon>Chondrichthyes</taxon>
        <taxon>Elasmobranchii</taxon>
        <taxon>Galeomorphii</taxon>
        <taxon>Galeoidea</taxon>
        <taxon>Orectolobiformes</taxon>
        <taxon>Hemiscylliidae</taxon>
        <taxon>Chiloscyllium</taxon>
    </lineage>
</organism>
<comment type="function">
    <text evidence="1">Required during maturation of the 40S ribosomal subunit in the nucleolus.</text>
</comment>
<dbReference type="InterPro" id="IPR039761">
    <property type="entry name" value="Bms1/Tsr1"/>
</dbReference>
<evidence type="ECO:0000313" key="5">
    <source>
        <dbReference type="Proteomes" id="UP000287033"/>
    </source>
</evidence>
<dbReference type="GO" id="GO:0000462">
    <property type="term" value="P:maturation of SSU-rRNA from tricistronic rRNA transcript (SSU-rRNA, 5.8S rRNA, LSU-rRNA)"/>
    <property type="evidence" value="ECO:0007669"/>
    <property type="project" value="TreeGrafter"/>
</dbReference>
<dbReference type="GO" id="GO:0003924">
    <property type="term" value="F:GTPase activity"/>
    <property type="evidence" value="ECO:0007669"/>
    <property type="project" value="TreeGrafter"/>
</dbReference>
<sequence length="83" mass="9483">PGWYVTVHIGSVPVSLMDSLDPEVPLALFTLLPHEHKMSVMHFLLRRHASNTEPIKSKEEMVFHCGCRRFRAPPLYSQHTSGM</sequence>
<dbReference type="GO" id="GO:0005525">
    <property type="term" value="F:GTP binding"/>
    <property type="evidence" value="ECO:0007669"/>
    <property type="project" value="TreeGrafter"/>
</dbReference>
<feature type="domain" description="Ribosome biogenesis protein BMS1/TSR1 C-terminal" evidence="3">
    <location>
        <begin position="1"/>
        <end position="80"/>
    </location>
</feature>
<reference evidence="4 5" key="1">
    <citation type="journal article" date="2018" name="Nat. Ecol. Evol.">
        <title>Shark genomes provide insights into elasmobranch evolution and the origin of vertebrates.</title>
        <authorList>
            <person name="Hara Y"/>
            <person name="Yamaguchi K"/>
            <person name="Onimaru K"/>
            <person name="Kadota M"/>
            <person name="Koyanagi M"/>
            <person name="Keeley SD"/>
            <person name="Tatsumi K"/>
            <person name="Tanaka K"/>
            <person name="Motone F"/>
            <person name="Kageyama Y"/>
            <person name="Nozu R"/>
            <person name="Adachi N"/>
            <person name="Nishimura O"/>
            <person name="Nakagawa R"/>
            <person name="Tanegashima C"/>
            <person name="Kiyatake I"/>
            <person name="Matsumoto R"/>
            <person name="Murakumo K"/>
            <person name="Nishida K"/>
            <person name="Terakita A"/>
            <person name="Kuratani S"/>
            <person name="Sato K"/>
            <person name="Hyodo S Kuraku.S."/>
        </authorList>
    </citation>
    <scope>NUCLEOTIDE SEQUENCE [LARGE SCALE GENOMIC DNA]</scope>
</reference>
<protein>
    <recommendedName>
        <fullName evidence="2">Pre-rRNA-processing protein TSR1 homolog</fullName>
    </recommendedName>
</protein>
<dbReference type="Proteomes" id="UP000287033">
    <property type="component" value="Unassembled WGS sequence"/>
</dbReference>
<keyword evidence="5" id="KW-1185">Reference proteome</keyword>
<dbReference type="InterPro" id="IPR007034">
    <property type="entry name" value="BMS1_TSR1_C"/>
</dbReference>
<accession>A0A401THX0</accession>
<dbReference type="STRING" id="137246.A0A401THX0"/>
<evidence type="ECO:0000256" key="2">
    <source>
        <dbReference type="ARBA" id="ARBA00040070"/>
    </source>
</evidence>
<gene>
    <name evidence="4" type="ORF">chiPu_0026200</name>
</gene>
<feature type="non-terminal residue" evidence="4">
    <location>
        <position position="1"/>
    </location>
</feature>
<evidence type="ECO:0000259" key="3">
    <source>
        <dbReference type="Pfam" id="PF04950"/>
    </source>
</evidence>
<dbReference type="AlphaFoldDB" id="A0A401THX0"/>
<dbReference type="GO" id="GO:0000479">
    <property type="term" value="P:endonucleolytic cleavage of tricistronic rRNA transcript (SSU-rRNA, 5.8S rRNA, LSU-rRNA)"/>
    <property type="evidence" value="ECO:0007669"/>
    <property type="project" value="TreeGrafter"/>
</dbReference>
<proteinExistence type="predicted"/>
<dbReference type="PANTHER" id="PTHR12858">
    <property type="entry name" value="RIBOSOME BIOGENESIS PROTEIN"/>
    <property type="match status" value="1"/>
</dbReference>
<dbReference type="Pfam" id="PF04950">
    <property type="entry name" value="RIBIOP_C"/>
    <property type="match status" value="1"/>
</dbReference>
<dbReference type="GO" id="GO:0034511">
    <property type="term" value="F:U3 snoRNA binding"/>
    <property type="evidence" value="ECO:0007669"/>
    <property type="project" value="TreeGrafter"/>
</dbReference>